<organism evidence="15 16">
    <name type="scientific">Strigamia maritima</name>
    <name type="common">European centipede</name>
    <name type="synonym">Geophilus maritimus</name>
    <dbReference type="NCBI Taxonomy" id="126957"/>
    <lineage>
        <taxon>Eukaryota</taxon>
        <taxon>Metazoa</taxon>
        <taxon>Ecdysozoa</taxon>
        <taxon>Arthropoda</taxon>
        <taxon>Myriapoda</taxon>
        <taxon>Chilopoda</taxon>
        <taxon>Pleurostigmophora</taxon>
        <taxon>Geophilomorpha</taxon>
        <taxon>Linotaeniidae</taxon>
        <taxon>Strigamia</taxon>
    </lineage>
</organism>
<evidence type="ECO:0000256" key="8">
    <source>
        <dbReference type="ARBA" id="ARBA00023136"/>
    </source>
</evidence>
<keyword evidence="5" id="KW-0732">Signal</keyword>
<dbReference type="InterPro" id="IPR023415">
    <property type="entry name" value="LDLR_class-A_CS"/>
</dbReference>
<dbReference type="InterPro" id="IPR002172">
    <property type="entry name" value="LDrepeatLR_classA_rpt"/>
</dbReference>
<evidence type="ECO:0000256" key="2">
    <source>
        <dbReference type="ARBA" id="ARBA00022536"/>
    </source>
</evidence>
<dbReference type="PRINTS" id="PR00261">
    <property type="entry name" value="LDLRECEPTOR"/>
</dbReference>
<dbReference type="SUPFAM" id="SSF57184">
    <property type="entry name" value="Growth factor receptor domain"/>
    <property type="match status" value="1"/>
</dbReference>
<dbReference type="CDD" id="cd00112">
    <property type="entry name" value="LDLa"/>
    <property type="match status" value="1"/>
</dbReference>
<keyword evidence="7" id="KW-1133">Transmembrane helix</keyword>
<dbReference type="SMART" id="SM00192">
    <property type="entry name" value="LDLa"/>
    <property type="match status" value="2"/>
</dbReference>
<evidence type="ECO:0000256" key="11">
    <source>
        <dbReference type="ARBA" id="ARBA00023180"/>
    </source>
</evidence>
<dbReference type="PROSITE" id="PS01187">
    <property type="entry name" value="EGF_CA"/>
    <property type="match status" value="1"/>
</dbReference>
<dbReference type="eggNOG" id="KOG1215">
    <property type="taxonomic scope" value="Eukaryota"/>
</dbReference>
<keyword evidence="9 12" id="KW-1015">Disulfide bond</keyword>
<dbReference type="GO" id="GO:0042562">
    <property type="term" value="F:hormone binding"/>
    <property type="evidence" value="ECO:0007669"/>
    <property type="project" value="TreeGrafter"/>
</dbReference>
<dbReference type="SMART" id="SM00135">
    <property type="entry name" value="LY"/>
    <property type="match status" value="3"/>
</dbReference>
<dbReference type="SUPFAM" id="SSF57424">
    <property type="entry name" value="LDL receptor-like module"/>
    <property type="match status" value="2"/>
</dbReference>
<dbReference type="Pfam" id="PF00057">
    <property type="entry name" value="Ldl_recept_a"/>
    <property type="match status" value="1"/>
</dbReference>
<feature type="domain" description="EGF-like" evidence="14">
    <location>
        <begin position="108"/>
        <end position="123"/>
    </location>
</feature>
<evidence type="ECO:0000256" key="5">
    <source>
        <dbReference type="ARBA" id="ARBA00022729"/>
    </source>
</evidence>
<keyword evidence="2" id="KW-0245">EGF-like domain</keyword>
<evidence type="ECO:0000256" key="13">
    <source>
        <dbReference type="PROSITE-ProRule" id="PRU00461"/>
    </source>
</evidence>
<feature type="disulfide bond" evidence="12">
    <location>
        <begin position="54"/>
        <end position="72"/>
    </location>
</feature>
<dbReference type="PROSITE" id="PS01209">
    <property type="entry name" value="LDLRA_1"/>
    <property type="match status" value="1"/>
</dbReference>
<dbReference type="PANTHER" id="PTHR22722">
    <property type="entry name" value="LOW-DENSITY LIPOPROTEIN RECEPTOR-RELATED PROTEIN 2-RELATED"/>
    <property type="match status" value="1"/>
</dbReference>
<evidence type="ECO:0000313" key="15">
    <source>
        <dbReference type="EnsemblMetazoa" id="SMAR004863-PA"/>
    </source>
</evidence>
<evidence type="ECO:0000256" key="4">
    <source>
        <dbReference type="ARBA" id="ARBA00022692"/>
    </source>
</evidence>
<dbReference type="EnsemblMetazoa" id="SMAR004863-RA">
    <property type="protein sequence ID" value="SMAR004863-PA"/>
    <property type="gene ID" value="SMAR004863"/>
</dbReference>
<dbReference type="AlphaFoldDB" id="T1IUN5"/>
<dbReference type="Gene3D" id="2.120.10.30">
    <property type="entry name" value="TolB, C-terminal domain"/>
    <property type="match status" value="1"/>
</dbReference>
<evidence type="ECO:0000256" key="10">
    <source>
        <dbReference type="ARBA" id="ARBA00023170"/>
    </source>
</evidence>
<dbReference type="STRING" id="126957.T1IUN5"/>
<dbReference type="PhylomeDB" id="T1IUN5"/>
<protein>
    <recommendedName>
        <fullName evidence="14">EGF-like domain-containing protein</fullName>
    </recommendedName>
</protein>
<dbReference type="OMA" id="VAWPLRC"/>
<dbReference type="InterPro" id="IPR011042">
    <property type="entry name" value="6-blade_b-propeller_TolB-like"/>
</dbReference>
<keyword evidence="10" id="KW-0675">Receptor</keyword>
<keyword evidence="6" id="KW-0677">Repeat</keyword>
<keyword evidence="11" id="KW-0325">Glycoprotein</keyword>
<dbReference type="SUPFAM" id="SSF63825">
    <property type="entry name" value="YWTD domain"/>
    <property type="match status" value="1"/>
</dbReference>
<dbReference type="HOGENOM" id="CLU_523378_0_0_1"/>
<evidence type="ECO:0000256" key="7">
    <source>
        <dbReference type="ARBA" id="ARBA00022989"/>
    </source>
</evidence>
<evidence type="ECO:0000256" key="12">
    <source>
        <dbReference type="PROSITE-ProRule" id="PRU00124"/>
    </source>
</evidence>
<name>T1IUN5_STRMM</name>
<evidence type="ECO:0000256" key="6">
    <source>
        <dbReference type="ARBA" id="ARBA00022737"/>
    </source>
</evidence>
<comment type="subcellular location">
    <subcellularLocation>
        <location evidence="1">Membrane</location>
        <topology evidence="1">Single-pass membrane protein</topology>
    </subcellularLocation>
</comment>
<dbReference type="GO" id="GO:0005509">
    <property type="term" value="F:calcium ion binding"/>
    <property type="evidence" value="ECO:0007669"/>
    <property type="project" value="InterPro"/>
</dbReference>
<dbReference type="SMART" id="SM00179">
    <property type="entry name" value="EGF_CA"/>
    <property type="match status" value="2"/>
</dbReference>
<dbReference type="SMART" id="SM00181">
    <property type="entry name" value="EGF"/>
    <property type="match status" value="3"/>
</dbReference>
<dbReference type="Gene3D" id="2.10.25.10">
    <property type="entry name" value="Laminin"/>
    <property type="match status" value="2"/>
</dbReference>
<feature type="disulfide bond" evidence="12">
    <location>
        <begin position="66"/>
        <end position="81"/>
    </location>
</feature>
<feature type="domain" description="EGF-like" evidence="14">
    <location>
        <begin position="150"/>
        <end position="163"/>
    </location>
</feature>
<dbReference type="GO" id="GO:0016324">
    <property type="term" value="C:apical plasma membrane"/>
    <property type="evidence" value="ECO:0007669"/>
    <property type="project" value="TreeGrafter"/>
</dbReference>
<dbReference type="InterPro" id="IPR018097">
    <property type="entry name" value="EGF_Ca-bd_CS"/>
</dbReference>
<dbReference type="GO" id="GO:0006898">
    <property type="term" value="P:receptor-mediated endocytosis"/>
    <property type="evidence" value="ECO:0007669"/>
    <property type="project" value="TreeGrafter"/>
</dbReference>
<reference evidence="15" key="2">
    <citation type="submission" date="2015-02" db="UniProtKB">
        <authorList>
            <consortium name="EnsemblMetazoa"/>
        </authorList>
    </citation>
    <scope>IDENTIFICATION</scope>
</reference>
<dbReference type="GO" id="GO:0043235">
    <property type="term" value="C:receptor complex"/>
    <property type="evidence" value="ECO:0007669"/>
    <property type="project" value="TreeGrafter"/>
</dbReference>
<evidence type="ECO:0000256" key="1">
    <source>
        <dbReference type="ARBA" id="ARBA00004167"/>
    </source>
</evidence>
<dbReference type="Gene3D" id="4.10.400.10">
    <property type="entry name" value="Low-density Lipoprotein Receptor"/>
    <property type="match status" value="2"/>
</dbReference>
<dbReference type="PROSITE" id="PS01186">
    <property type="entry name" value="EGF_2"/>
    <property type="match status" value="2"/>
</dbReference>
<dbReference type="InterPro" id="IPR036055">
    <property type="entry name" value="LDL_receptor-like_sf"/>
</dbReference>
<dbReference type="InterPro" id="IPR051221">
    <property type="entry name" value="LDLR-related"/>
</dbReference>
<evidence type="ECO:0000256" key="3">
    <source>
        <dbReference type="ARBA" id="ARBA00022583"/>
    </source>
</evidence>
<dbReference type="CDD" id="cd00054">
    <property type="entry name" value="EGF_CA"/>
    <property type="match status" value="1"/>
</dbReference>
<dbReference type="PROSITE" id="PS51120">
    <property type="entry name" value="LDLRB"/>
    <property type="match status" value="2"/>
</dbReference>
<feature type="disulfide bond" evidence="12">
    <location>
        <begin position="47"/>
        <end position="59"/>
    </location>
</feature>
<reference evidence="16" key="1">
    <citation type="submission" date="2011-05" db="EMBL/GenBank/DDBJ databases">
        <authorList>
            <person name="Richards S.R."/>
            <person name="Qu J."/>
            <person name="Jiang H."/>
            <person name="Jhangiani S.N."/>
            <person name="Agravi P."/>
            <person name="Goodspeed R."/>
            <person name="Gross S."/>
            <person name="Mandapat C."/>
            <person name="Jackson L."/>
            <person name="Mathew T."/>
            <person name="Pu L."/>
            <person name="Thornton R."/>
            <person name="Saada N."/>
            <person name="Wilczek-Boney K.B."/>
            <person name="Lee S."/>
            <person name="Kovar C."/>
            <person name="Wu Y."/>
            <person name="Scherer S.E."/>
            <person name="Worley K.C."/>
            <person name="Muzny D.M."/>
            <person name="Gibbs R."/>
        </authorList>
    </citation>
    <scope>NUCLEOTIDE SEQUENCE</scope>
    <source>
        <strain evidence="16">Brora</strain>
    </source>
</reference>
<proteinExistence type="predicted"/>
<keyword evidence="8" id="KW-0472">Membrane</keyword>
<dbReference type="EMBL" id="JH431549">
    <property type="status" value="NOT_ANNOTATED_CDS"/>
    <property type="molecule type" value="Genomic_DNA"/>
</dbReference>
<dbReference type="PROSITE" id="PS50068">
    <property type="entry name" value="LDLRA_2"/>
    <property type="match status" value="1"/>
</dbReference>
<evidence type="ECO:0000256" key="9">
    <source>
        <dbReference type="ARBA" id="ARBA00023157"/>
    </source>
</evidence>
<dbReference type="InterPro" id="IPR009030">
    <property type="entry name" value="Growth_fac_rcpt_cys_sf"/>
</dbReference>
<dbReference type="InterPro" id="IPR026823">
    <property type="entry name" value="cEGF"/>
</dbReference>
<evidence type="ECO:0000259" key="14">
    <source>
        <dbReference type="PROSITE" id="PS01186"/>
    </source>
</evidence>
<evidence type="ECO:0000313" key="16">
    <source>
        <dbReference type="Proteomes" id="UP000014500"/>
    </source>
</evidence>
<keyword evidence="3" id="KW-0254">Endocytosis</keyword>
<keyword evidence="16" id="KW-1185">Reference proteome</keyword>
<feature type="repeat" description="LDL-receptor class B" evidence="13">
    <location>
        <begin position="359"/>
        <end position="402"/>
    </location>
</feature>
<dbReference type="InterPro" id="IPR001881">
    <property type="entry name" value="EGF-like_Ca-bd_dom"/>
</dbReference>
<accession>T1IUN5</accession>
<feature type="repeat" description="LDL-receptor class B" evidence="13">
    <location>
        <begin position="314"/>
        <end position="357"/>
    </location>
</feature>
<dbReference type="Proteomes" id="UP000014500">
    <property type="component" value="Unassembled WGS sequence"/>
</dbReference>
<keyword evidence="4" id="KW-0812">Transmembrane</keyword>
<dbReference type="InterPro" id="IPR000033">
    <property type="entry name" value="LDLR_classB_rpt"/>
</dbReference>
<sequence>HLPAPARIICADGKLVRSAQVCDGVLDCVDGADENNFTLCDTKPRTCTRDEFTCANQKCVPIATQCNREDDCGDWSDELGCNAEGSCSDRLCEHFCISALGNGNSFLCQCAPGFKVGSDHRSCEDIDECKLFHVNRCPQLCENSVGSFNCHCKMGFVWSQYRCLAGGPPPSAVYAVGSRLVKLRRDHTLHYFIQSETSIRAIDIDPIESKQWTAKGEVYWVDADNLLKRSLVPDFSPSAPDWGQEQVLTESEMRTSSIAVDWIARNLYWAKVQNKWSSKHGHIAVTTLDGRYRKILIRDNVQQPFGLTVAPEVGKLVWSDIGCFPRLEVAWMDGTHRLVLVHTGLARPTGVTIDHHMKQRVFWCDSLLNRLESVNLDGTDRALIANLDALEHPIRLDLFGLTLFWSTNNTNKLIRLDKFGRGSKVTVTTHARSILDFRVYHPQKQNLQIENPCAKKICSHLCLLNPVGASCACPEGSNLHRYTKKICDAAVEPAAPALPRCNCKTDEICKLDIVSLTFYCD</sequence>
<dbReference type="InterPro" id="IPR000742">
    <property type="entry name" value="EGF"/>
</dbReference>
<dbReference type="FunFam" id="2.120.10.30:FF:000241">
    <property type="entry name" value="Low-density lipoprotein receptor-related protein 6"/>
    <property type="match status" value="1"/>
</dbReference>
<dbReference type="Pfam" id="PF12662">
    <property type="entry name" value="cEGF"/>
    <property type="match status" value="1"/>
</dbReference>
<dbReference type="PANTHER" id="PTHR22722:SF14">
    <property type="entry name" value="MEGALIN, ISOFORM A"/>
    <property type="match status" value="1"/>
</dbReference>